<accession>D7T0I4</accession>
<reference evidence="2" key="1">
    <citation type="journal article" date="2007" name="Nature">
        <title>The grapevine genome sequence suggests ancestral hexaploidization in major angiosperm phyla.</title>
        <authorList>
            <consortium name="The French-Italian Public Consortium for Grapevine Genome Characterization."/>
            <person name="Jaillon O."/>
            <person name="Aury J.-M."/>
            <person name="Noel B."/>
            <person name="Policriti A."/>
            <person name="Clepet C."/>
            <person name="Casagrande A."/>
            <person name="Choisne N."/>
            <person name="Aubourg S."/>
            <person name="Vitulo N."/>
            <person name="Jubin C."/>
            <person name="Vezzi A."/>
            <person name="Legeai F."/>
            <person name="Hugueney P."/>
            <person name="Dasilva C."/>
            <person name="Horner D."/>
            <person name="Mica E."/>
            <person name="Jublot D."/>
            <person name="Poulain J."/>
            <person name="Bruyere C."/>
            <person name="Billault A."/>
            <person name="Segurens B."/>
            <person name="Gouyvenoux M."/>
            <person name="Ugarte E."/>
            <person name="Cattonaro F."/>
            <person name="Anthouard V."/>
            <person name="Vico V."/>
            <person name="Del Fabbro C."/>
            <person name="Alaux M."/>
            <person name="Di Gaspero G."/>
            <person name="Dumas V."/>
            <person name="Felice N."/>
            <person name="Paillard S."/>
            <person name="Juman I."/>
            <person name="Moroldo M."/>
            <person name="Scalabrin S."/>
            <person name="Canaguier A."/>
            <person name="Le Clainche I."/>
            <person name="Malacrida G."/>
            <person name="Durand E."/>
            <person name="Pesole G."/>
            <person name="Laucou V."/>
            <person name="Chatelet P."/>
            <person name="Merdinoglu D."/>
            <person name="Delledonne M."/>
            <person name="Pezzotti M."/>
            <person name="Lecharny A."/>
            <person name="Scarpelli C."/>
            <person name="Artiguenave F."/>
            <person name="Pe M.E."/>
            <person name="Valle G."/>
            <person name="Morgante M."/>
            <person name="Caboche M."/>
            <person name="Adam-Blondon A.-F."/>
            <person name="Weissenbach J."/>
            <person name="Quetier F."/>
            <person name="Wincker P."/>
        </authorList>
    </citation>
    <scope>NUCLEOTIDE SEQUENCE [LARGE SCALE GENOMIC DNA]</scope>
    <source>
        <strain evidence="2">cv. Pinot noir / PN40024</strain>
    </source>
</reference>
<dbReference type="HOGENOM" id="CLU_2473544_0_0_1"/>
<gene>
    <name evidence="1" type="ordered locus">VIT_04s0069g00640</name>
</gene>
<proteinExistence type="predicted"/>
<dbReference type="PaxDb" id="29760-VIT_04s0069g00640.t01"/>
<dbReference type="InParanoid" id="D7T0I4"/>
<protein>
    <submittedName>
        <fullName evidence="1">Uncharacterized protein</fullName>
    </submittedName>
</protein>
<dbReference type="EMBL" id="FN595500">
    <property type="protein sequence ID" value="CBI23994.3"/>
    <property type="molecule type" value="Genomic_DNA"/>
</dbReference>
<keyword evidence="2" id="KW-1185">Reference proteome</keyword>
<dbReference type="Proteomes" id="UP000009183">
    <property type="component" value="Chromosome 4"/>
</dbReference>
<organism evidence="1 2">
    <name type="scientific">Vitis vinifera</name>
    <name type="common">Grape</name>
    <dbReference type="NCBI Taxonomy" id="29760"/>
    <lineage>
        <taxon>Eukaryota</taxon>
        <taxon>Viridiplantae</taxon>
        <taxon>Streptophyta</taxon>
        <taxon>Embryophyta</taxon>
        <taxon>Tracheophyta</taxon>
        <taxon>Spermatophyta</taxon>
        <taxon>Magnoliopsida</taxon>
        <taxon>eudicotyledons</taxon>
        <taxon>Gunneridae</taxon>
        <taxon>Pentapetalae</taxon>
        <taxon>rosids</taxon>
        <taxon>Vitales</taxon>
        <taxon>Vitaceae</taxon>
        <taxon>Viteae</taxon>
        <taxon>Vitis</taxon>
    </lineage>
</organism>
<dbReference type="AlphaFoldDB" id="D7T0I4"/>
<evidence type="ECO:0000313" key="1">
    <source>
        <dbReference type="EMBL" id="CBI23994.3"/>
    </source>
</evidence>
<sequence length="88" mass="10005">MREFADGPLPLFEDVAFRINARTVAMSPSCMCVVPLLNFSKCLKAYFLLKRVPRLSGPEVGSVLPVRMQEHVLKLYFLQFVQVRTCAN</sequence>
<evidence type="ECO:0000313" key="2">
    <source>
        <dbReference type="Proteomes" id="UP000009183"/>
    </source>
</evidence>
<name>D7T0I4_VITVI</name>